<name>A0ABM1MDQ5_NICVS</name>
<evidence type="ECO:0000313" key="4">
    <source>
        <dbReference type="RefSeq" id="XP_017772706.1"/>
    </source>
</evidence>
<feature type="transmembrane region" description="Helical" evidence="1">
    <location>
        <begin position="74"/>
        <end position="95"/>
    </location>
</feature>
<keyword evidence="1" id="KW-1133">Transmembrane helix</keyword>
<protein>
    <submittedName>
        <fullName evidence="3 4">Uncharacterized protein LOC108559849</fullName>
    </submittedName>
</protein>
<keyword evidence="1" id="KW-0812">Transmembrane</keyword>
<reference evidence="3 4" key="1">
    <citation type="submission" date="2025-05" db="UniProtKB">
        <authorList>
            <consortium name="RefSeq"/>
        </authorList>
    </citation>
    <scope>IDENTIFICATION</scope>
    <source>
        <tissue evidence="3 4">Whole Larva</tissue>
    </source>
</reference>
<dbReference type="RefSeq" id="XP_017772706.1">
    <property type="nucleotide sequence ID" value="XM_017917217.1"/>
</dbReference>
<evidence type="ECO:0000313" key="2">
    <source>
        <dbReference type="Proteomes" id="UP000695000"/>
    </source>
</evidence>
<organism evidence="2 3">
    <name type="scientific">Nicrophorus vespilloides</name>
    <name type="common">Boreal carrion beetle</name>
    <dbReference type="NCBI Taxonomy" id="110193"/>
    <lineage>
        <taxon>Eukaryota</taxon>
        <taxon>Metazoa</taxon>
        <taxon>Ecdysozoa</taxon>
        <taxon>Arthropoda</taxon>
        <taxon>Hexapoda</taxon>
        <taxon>Insecta</taxon>
        <taxon>Pterygota</taxon>
        <taxon>Neoptera</taxon>
        <taxon>Endopterygota</taxon>
        <taxon>Coleoptera</taxon>
        <taxon>Polyphaga</taxon>
        <taxon>Staphyliniformia</taxon>
        <taxon>Silphidae</taxon>
        <taxon>Nicrophorinae</taxon>
        <taxon>Nicrophorus</taxon>
    </lineage>
</organism>
<keyword evidence="2" id="KW-1185">Reference proteome</keyword>
<evidence type="ECO:0000313" key="5">
    <source>
        <dbReference type="RefSeq" id="XP_017772707.1"/>
    </source>
</evidence>
<gene>
    <name evidence="3 4 5" type="primary">LOC108559849</name>
</gene>
<evidence type="ECO:0000256" key="1">
    <source>
        <dbReference type="SAM" id="Phobius"/>
    </source>
</evidence>
<dbReference type="Proteomes" id="UP000695000">
    <property type="component" value="Unplaced"/>
</dbReference>
<proteinExistence type="predicted"/>
<dbReference type="RefSeq" id="XP_017772707.1">
    <property type="nucleotide sequence ID" value="XM_017917218.1"/>
</dbReference>
<evidence type="ECO:0000313" key="3">
    <source>
        <dbReference type="RefSeq" id="XP_017772705.1"/>
    </source>
</evidence>
<dbReference type="RefSeq" id="XP_017772705.1">
    <property type="nucleotide sequence ID" value="XM_017917216.1"/>
</dbReference>
<sequence length="128" mass="14801">MDIHDKTFHSYSADSIEDDNTLDYTRLLGFGDHKCQIIKLVRHQIRGVDKRVKLYLVDVKWCNSYTGCLYRYRYMLLGILCTLILLYFALIYGAVMGSTLCVKSTKGNCCKVGYLPGLKYVPNEYNTY</sequence>
<dbReference type="GeneID" id="108559849"/>
<keyword evidence="1" id="KW-0472">Membrane</keyword>
<accession>A0ABM1MDQ5</accession>